<organism evidence="2 3">
    <name type="scientific">Alkalicella caledoniensis</name>
    <dbReference type="NCBI Taxonomy" id="2731377"/>
    <lineage>
        <taxon>Bacteria</taxon>
        <taxon>Bacillati</taxon>
        <taxon>Bacillota</taxon>
        <taxon>Clostridia</taxon>
        <taxon>Eubacteriales</taxon>
        <taxon>Proteinivoracaceae</taxon>
        <taxon>Alkalicella</taxon>
    </lineage>
</organism>
<keyword evidence="1" id="KW-0812">Transmembrane</keyword>
<keyword evidence="1" id="KW-1133">Transmembrane helix</keyword>
<feature type="transmembrane region" description="Helical" evidence="1">
    <location>
        <begin position="122"/>
        <end position="138"/>
    </location>
</feature>
<feature type="transmembrane region" description="Helical" evidence="1">
    <location>
        <begin position="54"/>
        <end position="70"/>
    </location>
</feature>
<dbReference type="Proteomes" id="UP000516160">
    <property type="component" value="Chromosome"/>
</dbReference>
<accession>A0A7G9W6A9</accession>
<name>A0A7G9W6A9_ALKCA</name>
<dbReference type="KEGG" id="acae:HYG86_05260"/>
<gene>
    <name evidence="2" type="ORF">HYG86_05260</name>
</gene>
<evidence type="ECO:0000313" key="3">
    <source>
        <dbReference type="Proteomes" id="UP000516160"/>
    </source>
</evidence>
<dbReference type="RefSeq" id="WP_213167880.1">
    <property type="nucleotide sequence ID" value="NZ_CP058559.1"/>
</dbReference>
<evidence type="ECO:0000256" key="1">
    <source>
        <dbReference type="SAM" id="Phobius"/>
    </source>
</evidence>
<proteinExistence type="predicted"/>
<dbReference type="EMBL" id="CP058559">
    <property type="protein sequence ID" value="QNO14221.1"/>
    <property type="molecule type" value="Genomic_DNA"/>
</dbReference>
<feature type="transmembrane region" description="Helical" evidence="1">
    <location>
        <begin position="25"/>
        <end position="42"/>
    </location>
</feature>
<feature type="transmembrane region" description="Helical" evidence="1">
    <location>
        <begin position="144"/>
        <end position="162"/>
    </location>
</feature>
<protein>
    <submittedName>
        <fullName evidence="2">Uncharacterized protein</fullName>
    </submittedName>
</protein>
<keyword evidence="1" id="KW-0472">Membrane</keyword>
<evidence type="ECO:0000313" key="2">
    <source>
        <dbReference type="EMBL" id="QNO14221.1"/>
    </source>
</evidence>
<reference evidence="2 3" key="1">
    <citation type="submission" date="2020-07" db="EMBL/GenBank/DDBJ databases">
        <title>Alkalicella. sp. LB2 genome.</title>
        <authorList>
            <person name="Postec A."/>
            <person name="Quemeneur M."/>
        </authorList>
    </citation>
    <scope>NUCLEOTIDE SEQUENCE [LARGE SCALE GENOMIC DNA]</scope>
    <source>
        <strain evidence="2 3">LB2</strain>
    </source>
</reference>
<keyword evidence="3" id="KW-1185">Reference proteome</keyword>
<sequence length="174" mass="19862">MGGFRKIFWGFILVFFHIRINRIDFLPDVVGFILVVVGLSNLEQFSDKFETAKKVAIPVAILSIFSLYHFEVEMVSFIVFLDIVYSILKILLVYYICMGIIDVSLNNAEEEFADLAQKRWKLYLVMSIAALFSILILMVAPIMILVVIIGSIVASVLFLMLLNQADIILNKYLK</sequence>
<feature type="transmembrane region" description="Helical" evidence="1">
    <location>
        <begin position="76"/>
        <end position="101"/>
    </location>
</feature>
<dbReference type="AlphaFoldDB" id="A0A7G9W6A9"/>